<dbReference type="HOGENOM" id="CLU_3036170_0_0_1"/>
<accession>M1CME8</accession>
<proteinExistence type="predicted"/>
<dbReference type="Proteomes" id="UP000011115">
    <property type="component" value="Unassembled WGS sequence"/>
</dbReference>
<organism evidence="1 2">
    <name type="scientific">Solanum tuberosum</name>
    <name type="common">Potato</name>
    <dbReference type="NCBI Taxonomy" id="4113"/>
    <lineage>
        <taxon>Eukaryota</taxon>
        <taxon>Viridiplantae</taxon>
        <taxon>Streptophyta</taxon>
        <taxon>Embryophyta</taxon>
        <taxon>Tracheophyta</taxon>
        <taxon>Spermatophyta</taxon>
        <taxon>Magnoliopsida</taxon>
        <taxon>eudicotyledons</taxon>
        <taxon>Gunneridae</taxon>
        <taxon>Pentapetalae</taxon>
        <taxon>asterids</taxon>
        <taxon>lamiids</taxon>
        <taxon>Solanales</taxon>
        <taxon>Solanaceae</taxon>
        <taxon>Solanoideae</taxon>
        <taxon>Solaneae</taxon>
        <taxon>Solanum</taxon>
    </lineage>
</organism>
<keyword evidence="2" id="KW-1185">Reference proteome</keyword>
<dbReference type="AlphaFoldDB" id="M1CME8"/>
<dbReference type="Gramene" id="PGSC0003DMT400070600">
    <property type="protein sequence ID" value="PGSC0003DMT400070600"/>
    <property type="gene ID" value="PGSC0003DMG400027441"/>
</dbReference>
<name>M1CME8_SOLTU</name>
<evidence type="ECO:0000313" key="1">
    <source>
        <dbReference type="EnsemblPlants" id="PGSC0003DMT400070600"/>
    </source>
</evidence>
<protein>
    <submittedName>
        <fullName evidence="1">Uncharacterized protein</fullName>
    </submittedName>
</protein>
<reference evidence="2" key="1">
    <citation type="journal article" date="2011" name="Nature">
        <title>Genome sequence and analysis of the tuber crop potato.</title>
        <authorList>
            <consortium name="The Potato Genome Sequencing Consortium"/>
        </authorList>
    </citation>
    <scope>NUCLEOTIDE SEQUENCE [LARGE SCALE GENOMIC DNA]</scope>
    <source>
        <strain evidence="2">cv. DM1-3 516 R44</strain>
    </source>
</reference>
<dbReference type="PaxDb" id="4113-PGSC0003DMT400070600"/>
<reference evidence="1" key="2">
    <citation type="submission" date="2015-06" db="UniProtKB">
        <authorList>
            <consortium name="EnsemblPlants"/>
        </authorList>
    </citation>
    <scope>IDENTIFICATION</scope>
    <source>
        <strain evidence="1">DM1-3 516 R44</strain>
    </source>
</reference>
<dbReference type="InParanoid" id="M1CME8"/>
<dbReference type="EnsemblPlants" id="PGSC0003DMT400070600">
    <property type="protein sequence ID" value="PGSC0003DMT400070600"/>
    <property type="gene ID" value="PGSC0003DMG400027441"/>
</dbReference>
<sequence>MKKVKAALTQCSKTTFGNIVQEIEALEDVIRCMRYSLRHNPPLTTGKDFIEFKLT</sequence>
<evidence type="ECO:0000313" key="2">
    <source>
        <dbReference type="Proteomes" id="UP000011115"/>
    </source>
</evidence>